<feature type="transmembrane region" description="Helical" evidence="7">
    <location>
        <begin position="129"/>
        <end position="148"/>
    </location>
</feature>
<feature type="transmembrane region" description="Helical" evidence="7">
    <location>
        <begin position="35"/>
        <end position="57"/>
    </location>
</feature>
<evidence type="ECO:0000256" key="7">
    <source>
        <dbReference type="SAM" id="Phobius"/>
    </source>
</evidence>
<reference evidence="10 11" key="1">
    <citation type="submission" date="2017-02" db="EMBL/GenBank/DDBJ databases">
        <title>Bacillus pseudomycoides isolate FSL K6-0042.</title>
        <authorList>
            <person name="Kovac J."/>
        </authorList>
    </citation>
    <scope>NUCLEOTIDE SEQUENCE [LARGE SCALE GENOMIC DNA]</scope>
    <source>
        <strain evidence="10 11">FSL K6-0042</strain>
    </source>
</reference>
<evidence type="ECO:0000313" key="11">
    <source>
        <dbReference type="Proteomes" id="UP000195321"/>
    </source>
</evidence>
<accession>A0A1Y3MEQ8</accession>
<dbReference type="PANTHER" id="PTHR30487:SF0">
    <property type="entry name" value="PREPILIN LEADER PEPTIDASE_N-METHYLTRANSFERASE-RELATED"/>
    <property type="match status" value="1"/>
</dbReference>
<sequence length="270" mass="30362">MACFFIRTKIMRNGSVALFLLYFFGEGEDGVIFYLYAFLIGTVLGSFYTVVAVRIPIGQSIIAPRSYCDYCRHTLRPKELIPIISFCLQRGRCIHCKMKVPFIYTLFEVITGGAFLFFTYVIGMDKELILIWTLLSLLIIITMTDLFYMLIPDVILFSFACLFVLEHIFISLVPWWEGLIGGGTIFIVLYLVQILFPNGLGGGDVKLLSLLGFIIGAKAIFIVLCCASSLSLCFFGIGMLLKRITSRQPLPFGPFIALGTICYLAMIYLE</sequence>
<gene>
    <name evidence="10" type="ORF">BW425_10460</name>
</gene>
<evidence type="ECO:0000259" key="8">
    <source>
        <dbReference type="Pfam" id="PF01478"/>
    </source>
</evidence>
<dbReference type="GO" id="GO:0006465">
    <property type="term" value="P:signal peptide processing"/>
    <property type="evidence" value="ECO:0007669"/>
    <property type="project" value="TreeGrafter"/>
</dbReference>
<keyword evidence="5 7" id="KW-1133">Transmembrane helix</keyword>
<feature type="transmembrane region" description="Helical" evidence="7">
    <location>
        <begin position="102"/>
        <end position="123"/>
    </location>
</feature>
<feature type="domain" description="Prepilin type IV endopeptidase peptidase" evidence="8">
    <location>
        <begin position="133"/>
        <end position="234"/>
    </location>
</feature>
<evidence type="ECO:0000256" key="4">
    <source>
        <dbReference type="ARBA" id="ARBA00022692"/>
    </source>
</evidence>
<evidence type="ECO:0000256" key="3">
    <source>
        <dbReference type="ARBA" id="ARBA00022475"/>
    </source>
</evidence>
<protein>
    <submittedName>
        <fullName evidence="10">Prepilin peptidase</fullName>
    </submittedName>
</protein>
<organism evidence="10 11">
    <name type="scientific">Bacillus pseudomycoides</name>
    <dbReference type="NCBI Taxonomy" id="64104"/>
    <lineage>
        <taxon>Bacteria</taxon>
        <taxon>Bacillati</taxon>
        <taxon>Bacillota</taxon>
        <taxon>Bacilli</taxon>
        <taxon>Bacillales</taxon>
        <taxon>Bacillaceae</taxon>
        <taxon>Bacillus</taxon>
        <taxon>Bacillus cereus group</taxon>
    </lineage>
</organism>
<dbReference type="Gene3D" id="1.20.120.1220">
    <property type="match status" value="1"/>
</dbReference>
<dbReference type="Pfam" id="PF06750">
    <property type="entry name" value="A24_N_bact"/>
    <property type="match status" value="1"/>
</dbReference>
<comment type="subcellular location">
    <subcellularLocation>
        <location evidence="1">Cell membrane</location>
        <topology evidence="1">Multi-pass membrane protein</topology>
    </subcellularLocation>
</comment>
<evidence type="ECO:0000256" key="5">
    <source>
        <dbReference type="ARBA" id="ARBA00022989"/>
    </source>
</evidence>
<dbReference type="InterPro" id="IPR000045">
    <property type="entry name" value="Prepilin_IV_endopep_pep"/>
</dbReference>
<keyword evidence="3" id="KW-1003">Cell membrane</keyword>
<dbReference type="Proteomes" id="UP000195321">
    <property type="component" value="Unassembled WGS sequence"/>
</dbReference>
<dbReference type="InterPro" id="IPR050882">
    <property type="entry name" value="Prepilin_peptidase/N-MTase"/>
</dbReference>
<feature type="transmembrane region" description="Helical" evidence="7">
    <location>
        <begin position="179"/>
        <end position="196"/>
    </location>
</feature>
<dbReference type="EMBL" id="MWPX01000009">
    <property type="protein sequence ID" value="OUM48917.1"/>
    <property type="molecule type" value="Genomic_DNA"/>
</dbReference>
<dbReference type="AlphaFoldDB" id="A0A1Y3MEQ8"/>
<keyword evidence="6 7" id="KW-0472">Membrane</keyword>
<evidence type="ECO:0000256" key="2">
    <source>
        <dbReference type="ARBA" id="ARBA00005801"/>
    </source>
</evidence>
<keyword evidence="4 7" id="KW-0812">Transmembrane</keyword>
<feature type="transmembrane region" description="Helical" evidence="7">
    <location>
        <begin position="155"/>
        <end position="173"/>
    </location>
</feature>
<feature type="transmembrane region" description="Helical" evidence="7">
    <location>
        <begin position="208"/>
        <end position="240"/>
    </location>
</feature>
<name>A0A1Y3MEQ8_9BACI</name>
<dbReference type="Pfam" id="PF01478">
    <property type="entry name" value="Peptidase_A24"/>
    <property type="match status" value="1"/>
</dbReference>
<comment type="similarity">
    <text evidence="2">Belongs to the peptidase A24 family.</text>
</comment>
<dbReference type="GO" id="GO:0005886">
    <property type="term" value="C:plasma membrane"/>
    <property type="evidence" value="ECO:0007669"/>
    <property type="project" value="UniProtKB-SubCell"/>
</dbReference>
<evidence type="ECO:0000256" key="1">
    <source>
        <dbReference type="ARBA" id="ARBA00004651"/>
    </source>
</evidence>
<comment type="caution">
    <text evidence="10">The sequence shown here is derived from an EMBL/GenBank/DDBJ whole genome shotgun (WGS) entry which is preliminary data.</text>
</comment>
<dbReference type="GO" id="GO:0004190">
    <property type="term" value="F:aspartic-type endopeptidase activity"/>
    <property type="evidence" value="ECO:0007669"/>
    <property type="project" value="InterPro"/>
</dbReference>
<proteinExistence type="inferred from homology"/>
<evidence type="ECO:0000259" key="9">
    <source>
        <dbReference type="Pfam" id="PF06750"/>
    </source>
</evidence>
<feature type="transmembrane region" description="Helical" evidence="7">
    <location>
        <begin position="252"/>
        <end position="269"/>
    </location>
</feature>
<dbReference type="PANTHER" id="PTHR30487">
    <property type="entry name" value="TYPE 4 PREPILIN-LIKE PROTEINS LEADER PEPTIDE-PROCESSING ENZYME"/>
    <property type="match status" value="1"/>
</dbReference>
<evidence type="ECO:0000313" key="10">
    <source>
        <dbReference type="EMBL" id="OUM48917.1"/>
    </source>
</evidence>
<evidence type="ECO:0000256" key="6">
    <source>
        <dbReference type="ARBA" id="ARBA00023136"/>
    </source>
</evidence>
<feature type="domain" description="Prepilin peptidase A24 N-terminal" evidence="9">
    <location>
        <begin position="39"/>
        <end position="120"/>
    </location>
</feature>
<dbReference type="InterPro" id="IPR010627">
    <property type="entry name" value="Prepilin_pept_A24_N"/>
</dbReference>